<evidence type="ECO:0000313" key="7">
    <source>
        <dbReference type="Proteomes" id="UP001418796"/>
    </source>
</evidence>
<dbReference type="Pfam" id="PF00440">
    <property type="entry name" value="TetR_N"/>
    <property type="match status" value="1"/>
</dbReference>
<accession>A0ABU9VFX1</accession>
<dbReference type="InterPro" id="IPR050109">
    <property type="entry name" value="HTH-type_TetR-like_transc_reg"/>
</dbReference>
<keyword evidence="7" id="KW-1185">Reference proteome</keyword>
<dbReference type="InterPro" id="IPR001647">
    <property type="entry name" value="HTH_TetR"/>
</dbReference>
<dbReference type="PANTHER" id="PTHR30055:SF238">
    <property type="entry name" value="MYCOFACTOCIN BIOSYNTHESIS TRANSCRIPTIONAL REGULATOR MFTR-RELATED"/>
    <property type="match status" value="1"/>
</dbReference>
<dbReference type="SUPFAM" id="SSF46689">
    <property type="entry name" value="Homeodomain-like"/>
    <property type="match status" value="1"/>
</dbReference>
<keyword evidence="2 4" id="KW-0238">DNA-binding</keyword>
<dbReference type="InterPro" id="IPR009057">
    <property type="entry name" value="Homeodomain-like_sf"/>
</dbReference>
<comment type="caution">
    <text evidence="6">The sequence shown here is derived from an EMBL/GenBank/DDBJ whole genome shotgun (WGS) entry which is preliminary data.</text>
</comment>
<evidence type="ECO:0000256" key="1">
    <source>
        <dbReference type="ARBA" id="ARBA00023015"/>
    </source>
</evidence>
<dbReference type="Proteomes" id="UP001418796">
    <property type="component" value="Unassembled WGS sequence"/>
</dbReference>
<sequence length="191" mass="22217">MTADEIKKAALFSFGQNGFEGASLAQIADEVGIKKQSIYTHFKNKDDLFLTVLEDSLENDWSFLVDWIAQNQEQSIHDLLEENLYLLIRRFHEEDSYRFGLRMSFFPPTHLNEKVMQQVAQYESKFEEAFMPRFQAALSENLIEIEDARSGVLAYLSIVDAIFIELVYGNKERAQMKLKASWSIFWRGVVK</sequence>
<keyword evidence="3" id="KW-0804">Transcription</keyword>
<feature type="domain" description="HTH tetR-type" evidence="5">
    <location>
        <begin position="1"/>
        <end position="60"/>
    </location>
</feature>
<dbReference type="EMBL" id="JBCITK010000001">
    <property type="protein sequence ID" value="MEN0642729.1"/>
    <property type="molecule type" value="Genomic_DNA"/>
</dbReference>
<evidence type="ECO:0000256" key="3">
    <source>
        <dbReference type="ARBA" id="ARBA00023163"/>
    </source>
</evidence>
<reference evidence="6 7" key="1">
    <citation type="submission" date="2024-03" db="EMBL/GenBank/DDBJ databases">
        <title>Bacilli Hybrid Assemblies.</title>
        <authorList>
            <person name="Kovac J."/>
        </authorList>
    </citation>
    <scope>NUCLEOTIDE SEQUENCE [LARGE SCALE GENOMIC DNA]</scope>
    <source>
        <strain evidence="6 7">FSL R7-0666</strain>
    </source>
</reference>
<organism evidence="6 7">
    <name type="scientific">Alkalicoccobacillus gibsonii</name>
    <dbReference type="NCBI Taxonomy" id="79881"/>
    <lineage>
        <taxon>Bacteria</taxon>
        <taxon>Bacillati</taxon>
        <taxon>Bacillota</taxon>
        <taxon>Bacilli</taxon>
        <taxon>Bacillales</taxon>
        <taxon>Bacillaceae</taxon>
        <taxon>Alkalicoccobacillus</taxon>
    </lineage>
</organism>
<protein>
    <submittedName>
        <fullName evidence="6">TetR/AcrR family transcriptional regulator</fullName>
    </submittedName>
</protein>
<evidence type="ECO:0000259" key="5">
    <source>
        <dbReference type="PROSITE" id="PS50977"/>
    </source>
</evidence>
<evidence type="ECO:0000256" key="4">
    <source>
        <dbReference type="PROSITE-ProRule" id="PRU00335"/>
    </source>
</evidence>
<proteinExistence type="predicted"/>
<dbReference type="PRINTS" id="PR00455">
    <property type="entry name" value="HTHTETR"/>
</dbReference>
<dbReference type="Gene3D" id="1.10.10.60">
    <property type="entry name" value="Homeodomain-like"/>
    <property type="match status" value="1"/>
</dbReference>
<dbReference type="PROSITE" id="PS50977">
    <property type="entry name" value="HTH_TETR_2"/>
    <property type="match status" value="1"/>
</dbReference>
<keyword evidence="1" id="KW-0805">Transcription regulation</keyword>
<name>A0ABU9VFX1_9BACI</name>
<feature type="DNA-binding region" description="H-T-H motif" evidence="4">
    <location>
        <begin position="23"/>
        <end position="42"/>
    </location>
</feature>
<evidence type="ECO:0000256" key="2">
    <source>
        <dbReference type="ARBA" id="ARBA00023125"/>
    </source>
</evidence>
<evidence type="ECO:0000313" key="6">
    <source>
        <dbReference type="EMBL" id="MEN0642729.1"/>
    </source>
</evidence>
<gene>
    <name evidence="6" type="ORF">MKY91_06090</name>
</gene>
<dbReference type="Gene3D" id="1.10.357.10">
    <property type="entry name" value="Tetracycline Repressor, domain 2"/>
    <property type="match status" value="1"/>
</dbReference>
<dbReference type="RefSeq" id="WP_343129808.1">
    <property type="nucleotide sequence ID" value="NZ_JBCITK010000001.1"/>
</dbReference>
<dbReference type="PANTHER" id="PTHR30055">
    <property type="entry name" value="HTH-TYPE TRANSCRIPTIONAL REGULATOR RUTR"/>
    <property type="match status" value="1"/>
</dbReference>